<feature type="non-terminal residue" evidence="2">
    <location>
        <position position="1"/>
    </location>
</feature>
<dbReference type="InterPro" id="IPR002575">
    <property type="entry name" value="Aminoglycoside_PTrfase"/>
</dbReference>
<dbReference type="SUPFAM" id="SSF56112">
    <property type="entry name" value="Protein kinase-like (PK-like)"/>
    <property type="match status" value="1"/>
</dbReference>
<dbReference type="EMBL" id="GDID01005993">
    <property type="protein sequence ID" value="JAP90613.1"/>
    <property type="molecule type" value="Transcribed_RNA"/>
</dbReference>
<dbReference type="AlphaFoldDB" id="A0A146K120"/>
<dbReference type="GO" id="GO:0016740">
    <property type="term" value="F:transferase activity"/>
    <property type="evidence" value="ECO:0007669"/>
    <property type="project" value="UniProtKB-KW"/>
</dbReference>
<evidence type="ECO:0000313" key="2">
    <source>
        <dbReference type="EMBL" id="JAP90613.1"/>
    </source>
</evidence>
<dbReference type="InterPro" id="IPR011009">
    <property type="entry name" value="Kinase-like_dom_sf"/>
</dbReference>
<organism evidence="2">
    <name type="scientific">Trepomonas sp. PC1</name>
    <dbReference type="NCBI Taxonomy" id="1076344"/>
    <lineage>
        <taxon>Eukaryota</taxon>
        <taxon>Metamonada</taxon>
        <taxon>Diplomonadida</taxon>
        <taxon>Hexamitidae</taxon>
        <taxon>Hexamitinae</taxon>
        <taxon>Trepomonas</taxon>
    </lineage>
</organism>
<keyword evidence="2" id="KW-0808">Transferase</keyword>
<dbReference type="Gene3D" id="3.90.1200.10">
    <property type="match status" value="1"/>
</dbReference>
<sequence length="183" mass="21301">ALLSDSRYSPLEFIQFAIDYIKSNNSVEKRDLFSETQLLKTGYEYLTKTFSNSDFSYFLRHDPDRILTHTPVGIVHGDITDSNIVVKGGQKYLIDFGDSYYGYLVMDLAIAVCEIAFKDSEFVGLPDDVIQLIKHYLIEINLSTDQFQELLAISMLRFVYYCYDNEQNDFLRKYKFLICNKVI</sequence>
<proteinExistence type="predicted"/>
<accession>A0A146K120</accession>
<protein>
    <submittedName>
        <fullName evidence="2">Phosphotransferase enzyme family protein</fullName>
    </submittedName>
</protein>
<feature type="non-terminal residue" evidence="2">
    <location>
        <position position="183"/>
    </location>
</feature>
<evidence type="ECO:0000259" key="1">
    <source>
        <dbReference type="Pfam" id="PF01636"/>
    </source>
</evidence>
<feature type="domain" description="Aminoglycoside phosphotransferase" evidence="1">
    <location>
        <begin position="58"/>
        <end position="112"/>
    </location>
</feature>
<dbReference type="Pfam" id="PF01636">
    <property type="entry name" value="APH"/>
    <property type="match status" value="1"/>
</dbReference>
<name>A0A146K120_9EUKA</name>
<gene>
    <name evidence="2" type="ORF">TPC1_20088</name>
</gene>
<reference evidence="2" key="1">
    <citation type="submission" date="2015-07" db="EMBL/GenBank/DDBJ databases">
        <title>Adaptation to a free-living lifestyle via gene acquisitions in the diplomonad Trepomonas sp. PC1.</title>
        <authorList>
            <person name="Xu F."/>
            <person name="Jerlstrom-Hultqvist J."/>
            <person name="Kolisko M."/>
            <person name="Simpson A.G.B."/>
            <person name="Roger A.J."/>
            <person name="Svard S.G."/>
            <person name="Andersson J.O."/>
        </authorList>
    </citation>
    <scope>NUCLEOTIDE SEQUENCE</scope>
    <source>
        <strain evidence="2">PC1</strain>
    </source>
</reference>